<dbReference type="CDD" id="cd03571">
    <property type="entry name" value="ENTH"/>
    <property type="match status" value="1"/>
</dbReference>
<dbReference type="Pfam" id="PF01417">
    <property type="entry name" value="ENTH"/>
    <property type="match status" value="1"/>
</dbReference>
<dbReference type="SMART" id="SM00273">
    <property type="entry name" value="ENTH"/>
    <property type="match status" value="1"/>
</dbReference>
<reference evidence="7" key="1">
    <citation type="journal article" date="2019" name="Toxins">
        <title>Detection of Abrin-Like and Prepropulchellin-Like Toxin Genes and Transcripts Using Whole Genome Sequencing and Full-Length Transcript Sequencing of Abrus precatorius.</title>
        <authorList>
            <person name="Hovde B.T."/>
            <person name="Daligault H.E."/>
            <person name="Hanschen E.R."/>
            <person name="Kunde Y.A."/>
            <person name="Johnson M.B."/>
            <person name="Starkenburg S.R."/>
            <person name="Johnson S.L."/>
        </authorList>
    </citation>
    <scope>NUCLEOTIDE SEQUENCE [LARGE SCALE GENOMIC DNA]</scope>
</reference>
<dbReference type="GO" id="GO:0030125">
    <property type="term" value="C:clathrin vesicle coat"/>
    <property type="evidence" value="ECO:0007669"/>
    <property type="project" value="TreeGrafter"/>
</dbReference>
<dbReference type="KEGG" id="aprc:113862593"/>
<keyword evidence="7" id="KW-1185">Reference proteome</keyword>
<proteinExistence type="predicted"/>
<evidence type="ECO:0000259" key="6">
    <source>
        <dbReference type="PROSITE" id="PS50942"/>
    </source>
</evidence>
<dbReference type="InterPro" id="IPR013809">
    <property type="entry name" value="ENTH"/>
</dbReference>
<dbReference type="RefSeq" id="XP_027351471.1">
    <property type="nucleotide sequence ID" value="XM_027495670.1"/>
</dbReference>
<gene>
    <name evidence="8" type="primary">LOC113862593</name>
</gene>
<dbReference type="Gene3D" id="1.25.40.90">
    <property type="match status" value="1"/>
</dbReference>
<keyword evidence="3" id="KW-0333">Golgi apparatus</keyword>
<dbReference type="PANTHER" id="PTHR12276">
    <property type="entry name" value="EPSIN/ENT-RELATED"/>
    <property type="match status" value="1"/>
</dbReference>
<dbReference type="PROSITE" id="PS50942">
    <property type="entry name" value="ENTH"/>
    <property type="match status" value="1"/>
</dbReference>
<evidence type="ECO:0000256" key="3">
    <source>
        <dbReference type="ARBA" id="ARBA00023034"/>
    </source>
</evidence>
<evidence type="ECO:0000256" key="4">
    <source>
        <dbReference type="ARBA" id="ARBA00023329"/>
    </source>
</evidence>
<comment type="subcellular location">
    <subcellularLocation>
        <location evidence="1">Cytoplasmic vesicle</location>
        <location evidence="1">Clathrin-coated vesicle</location>
    </subcellularLocation>
    <subcellularLocation>
        <location evidence="2">Golgi apparatus</location>
    </subcellularLocation>
</comment>
<feature type="domain" description="ENTH" evidence="6">
    <location>
        <begin position="26"/>
        <end position="159"/>
    </location>
</feature>
<evidence type="ECO:0000256" key="5">
    <source>
        <dbReference type="SAM" id="Coils"/>
    </source>
</evidence>
<name>A0A8B8L596_ABRPR</name>
<accession>A0A8B8L596</accession>
<dbReference type="GeneID" id="113862593"/>
<evidence type="ECO:0000313" key="7">
    <source>
        <dbReference type="Proteomes" id="UP000694853"/>
    </source>
</evidence>
<keyword evidence="4" id="KW-0968">Cytoplasmic vesicle</keyword>
<keyword evidence="5" id="KW-0175">Coiled coil</keyword>
<reference evidence="8" key="2">
    <citation type="submission" date="2025-08" db="UniProtKB">
        <authorList>
            <consortium name="RefSeq"/>
        </authorList>
    </citation>
    <scope>IDENTIFICATION</scope>
    <source>
        <tissue evidence="8">Young leaves</tissue>
    </source>
</reference>
<dbReference type="PANTHER" id="PTHR12276:SF113">
    <property type="entry name" value="ENTH_VHS FAMILY PROTEIN"/>
    <property type="match status" value="1"/>
</dbReference>
<dbReference type="OrthoDB" id="4033880at2759"/>
<evidence type="ECO:0000256" key="2">
    <source>
        <dbReference type="ARBA" id="ARBA00004555"/>
    </source>
</evidence>
<dbReference type="GO" id="GO:0005768">
    <property type="term" value="C:endosome"/>
    <property type="evidence" value="ECO:0007669"/>
    <property type="project" value="TreeGrafter"/>
</dbReference>
<protein>
    <submittedName>
        <fullName evidence="8">Epsin-3-like</fullName>
    </submittedName>
</protein>
<dbReference type="GO" id="GO:0005794">
    <property type="term" value="C:Golgi apparatus"/>
    <property type="evidence" value="ECO:0007669"/>
    <property type="project" value="UniProtKB-SubCell"/>
</dbReference>
<sequence length="272" mass="31920">MSSPLIHEIKGQAFRFLKEKIKTARLVLTDVTPVQLMTEEATNENPWPPDTRTTRVISRSAFEVDEYERIVEILHHRFSKFDKGYWRASYKALILLEHLLTHGPKRISEEFQCDIHVIEEIGQFQYIDEKGFNWGLSVRRLSERISKLLRNKDFLKEERARARHISSGIKGFGSFSQRSSTMDEGFNDLASKIYGRCNSYFDQRQHDKYDLTSLAKKLYTADGQKREQQVHEHMECSRLLEQENNSNSREDIEEYHPFVDQEKLTTASLLSV</sequence>
<dbReference type="GO" id="GO:0005543">
    <property type="term" value="F:phospholipid binding"/>
    <property type="evidence" value="ECO:0007669"/>
    <property type="project" value="TreeGrafter"/>
</dbReference>
<dbReference type="SUPFAM" id="SSF48464">
    <property type="entry name" value="ENTH/VHS domain"/>
    <property type="match status" value="1"/>
</dbReference>
<dbReference type="GO" id="GO:0005886">
    <property type="term" value="C:plasma membrane"/>
    <property type="evidence" value="ECO:0007669"/>
    <property type="project" value="TreeGrafter"/>
</dbReference>
<evidence type="ECO:0000256" key="1">
    <source>
        <dbReference type="ARBA" id="ARBA00004132"/>
    </source>
</evidence>
<dbReference type="Proteomes" id="UP000694853">
    <property type="component" value="Unplaced"/>
</dbReference>
<dbReference type="AlphaFoldDB" id="A0A8B8L596"/>
<evidence type="ECO:0000313" key="8">
    <source>
        <dbReference type="RefSeq" id="XP_027351471.1"/>
    </source>
</evidence>
<feature type="coiled-coil region" evidence="5">
    <location>
        <begin position="138"/>
        <end position="165"/>
    </location>
</feature>
<dbReference type="InterPro" id="IPR008942">
    <property type="entry name" value="ENTH_VHS"/>
</dbReference>
<dbReference type="GO" id="GO:0030276">
    <property type="term" value="F:clathrin binding"/>
    <property type="evidence" value="ECO:0007669"/>
    <property type="project" value="TreeGrafter"/>
</dbReference>
<dbReference type="GO" id="GO:0006897">
    <property type="term" value="P:endocytosis"/>
    <property type="evidence" value="ECO:0007669"/>
    <property type="project" value="TreeGrafter"/>
</dbReference>
<organism evidence="7 8">
    <name type="scientific">Abrus precatorius</name>
    <name type="common">Indian licorice</name>
    <name type="synonym">Glycine abrus</name>
    <dbReference type="NCBI Taxonomy" id="3816"/>
    <lineage>
        <taxon>Eukaryota</taxon>
        <taxon>Viridiplantae</taxon>
        <taxon>Streptophyta</taxon>
        <taxon>Embryophyta</taxon>
        <taxon>Tracheophyta</taxon>
        <taxon>Spermatophyta</taxon>
        <taxon>Magnoliopsida</taxon>
        <taxon>eudicotyledons</taxon>
        <taxon>Gunneridae</taxon>
        <taxon>Pentapetalae</taxon>
        <taxon>rosids</taxon>
        <taxon>fabids</taxon>
        <taxon>Fabales</taxon>
        <taxon>Fabaceae</taxon>
        <taxon>Papilionoideae</taxon>
        <taxon>50 kb inversion clade</taxon>
        <taxon>NPAAA clade</taxon>
        <taxon>indigoferoid/millettioid clade</taxon>
        <taxon>Abreae</taxon>
        <taxon>Abrus</taxon>
    </lineage>
</organism>